<dbReference type="Proteomes" id="UP001152795">
    <property type="component" value="Unassembled WGS sequence"/>
</dbReference>
<keyword evidence="2" id="KW-1185">Reference proteome</keyword>
<protein>
    <submittedName>
        <fullName evidence="1">Uncharacterized protein</fullName>
    </submittedName>
</protein>
<evidence type="ECO:0000313" key="2">
    <source>
        <dbReference type="Proteomes" id="UP001152795"/>
    </source>
</evidence>
<comment type="caution">
    <text evidence="1">The sequence shown here is derived from an EMBL/GenBank/DDBJ whole genome shotgun (WGS) entry which is preliminary data.</text>
</comment>
<dbReference type="AlphaFoldDB" id="A0A6S7G4Z3"/>
<proteinExistence type="predicted"/>
<reference evidence="1" key="1">
    <citation type="submission" date="2020-04" db="EMBL/GenBank/DDBJ databases">
        <authorList>
            <person name="Alioto T."/>
            <person name="Alioto T."/>
            <person name="Gomez Garrido J."/>
        </authorList>
    </citation>
    <scope>NUCLEOTIDE SEQUENCE</scope>
    <source>
        <strain evidence="1">A484AB</strain>
    </source>
</reference>
<dbReference type="EMBL" id="CACRXK020001288">
    <property type="protein sequence ID" value="CAB3988164.1"/>
    <property type="molecule type" value="Genomic_DNA"/>
</dbReference>
<feature type="non-terminal residue" evidence="1">
    <location>
        <position position="109"/>
    </location>
</feature>
<gene>
    <name evidence="1" type="ORF">PACLA_8A082392</name>
</gene>
<name>A0A6S7G4Z3_PARCT</name>
<evidence type="ECO:0000313" key="1">
    <source>
        <dbReference type="EMBL" id="CAB3988164.1"/>
    </source>
</evidence>
<organism evidence="1 2">
    <name type="scientific">Paramuricea clavata</name>
    <name type="common">Red gorgonian</name>
    <name type="synonym">Violescent sea-whip</name>
    <dbReference type="NCBI Taxonomy" id="317549"/>
    <lineage>
        <taxon>Eukaryota</taxon>
        <taxon>Metazoa</taxon>
        <taxon>Cnidaria</taxon>
        <taxon>Anthozoa</taxon>
        <taxon>Octocorallia</taxon>
        <taxon>Malacalcyonacea</taxon>
        <taxon>Plexauridae</taxon>
        <taxon>Paramuricea</taxon>
    </lineage>
</organism>
<accession>A0A6S7G4Z3</accession>
<sequence>SNSRLSLAAFARLTFESRSYGGDWVSKEDPKSRFGKDSEIAKVLMREILDPPVIQGTNPKKKQNFSDKLMYSVQAQETMKNLDQVNGAVAMTLDKLPCIFTFSPSNSRR</sequence>